<dbReference type="RefSeq" id="WP_273929646.1">
    <property type="nucleotide sequence ID" value="NZ_JAQSIO010000016.1"/>
</dbReference>
<gene>
    <name evidence="2" type="ORF">PSQ39_21260</name>
</gene>
<evidence type="ECO:0000256" key="1">
    <source>
        <dbReference type="SAM" id="Coils"/>
    </source>
</evidence>
<evidence type="ECO:0000313" key="3">
    <source>
        <dbReference type="Proteomes" id="UP001528672"/>
    </source>
</evidence>
<feature type="coiled-coil region" evidence="1">
    <location>
        <begin position="29"/>
        <end position="56"/>
    </location>
</feature>
<sequence length="451" mass="49531">MTKEHQPEALRLADRLCGGDWYKMPFSDMEAAGRELRRLQAENEQLRAQVAQSEAPTGPQPSAILPAFIGTPKRKLDELLDQGFQVSGFAIERQAEGARPQRGFITTDGLVGWWQPDTTAELERLRAQVEALTKLSVTNVMLDVVPGYDGEGCEVFAKSVAEVEEALGRLGLEVEDWRCGIKRLQPEPLTRPAVPEHVREAQAAVARDLEVYHRVADRRRAALPHPDDIAIDGFAADLKVKMAGSRAKGRSGWETCPPELLSKMLREHVEKGDPRDVAIISMMHWYMGAGIAPQPEQATRPAVQVGSWSWLRGVIGGLAKHRHKMEGTGQTHTFVVLDDVLGWVDEGEKRAKLVAPQPEAYATLTPDEVRDLTCMYSGAPWPDAYLASLGGLIAIYEQLRGEGKRPVDPATVPERCTSCDGTGDVTDQIGEWRGYCICEAGQSLKAQKGGA</sequence>
<comment type="caution">
    <text evidence="2">The sequence shown here is derived from an EMBL/GenBank/DDBJ whole genome shotgun (WGS) entry which is preliminary data.</text>
</comment>
<organism evidence="2 3">
    <name type="scientific">Curvibacter microcysteis</name>
    <dbReference type="NCBI Taxonomy" id="3026419"/>
    <lineage>
        <taxon>Bacteria</taxon>
        <taxon>Pseudomonadati</taxon>
        <taxon>Pseudomonadota</taxon>
        <taxon>Betaproteobacteria</taxon>
        <taxon>Burkholderiales</taxon>
        <taxon>Comamonadaceae</taxon>
        <taxon>Curvibacter</taxon>
    </lineage>
</organism>
<keyword evidence="3" id="KW-1185">Reference proteome</keyword>
<name>A0ABT5MKR7_9BURK</name>
<dbReference type="Proteomes" id="UP001528672">
    <property type="component" value="Unassembled WGS sequence"/>
</dbReference>
<proteinExistence type="predicted"/>
<keyword evidence="1" id="KW-0175">Coiled coil</keyword>
<reference evidence="2 3" key="1">
    <citation type="submission" date="2023-02" db="EMBL/GenBank/DDBJ databases">
        <title>Bacterial whole genome sequence for Curvibacter sp. HBC28.</title>
        <authorList>
            <person name="Le V."/>
            <person name="Ko S.-R."/>
            <person name="Ahn C.-Y."/>
            <person name="Oh H.-M."/>
        </authorList>
    </citation>
    <scope>NUCLEOTIDE SEQUENCE [LARGE SCALE GENOMIC DNA]</scope>
    <source>
        <strain evidence="2 3">HBC28</strain>
    </source>
</reference>
<evidence type="ECO:0000313" key="2">
    <source>
        <dbReference type="EMBL" id="MDD0817177.1"/>
    </source>
</evidence>
<accession>A0ABT5MKR7</accession>
<dbReference type="EMBL" id="JAQSIO010000016">
    <property type="protein sequence ID" value="MDD0817177.1"/>
    <property type="molecule type" value="Genomic_DNA"/>
</dbReference>
<protein>
    <submittedName>
        <fullName evidence="2">Uncharacterized protein</fullName>
    </submittedName>
</protein>